<comment type="pathway">
    <text evidence="1">Carbohydrate degradation; glycolysis; pyruvate from D-glyceraldehyde 3-phosphate: step 4/5.</text>
</comment>
<dbReference type="Gene3D" id="3.20.20.120">
    <property type="entry name" value="Enolase-like C-terminal domain"/>
    <property type="match status" value="1"/>
</dbReference>
<keyword evidence="7 9" id="KW-0456">Lyase</keyword>
<dbReference type="InterPro" id="IPR036849">
    <property type="entry name" value="Enolase-like_C_sf"/>
</dbReference>
<dbReference type="SUPFAM" id="SSF51604">
    <property type="entry name" value="Enolase C-terminal domain-like"/>
    <property type="match status" value="1"/>
</dbReference>
<dbReference type="Pfam" id="PF00113">
    <property type="entry name" value="Enolase_C"/>
    <property type="match status" value="1"/>
</dbReference>
<evidence type="ECO:0000259" key="8">
    <source>
        <dbReference type="Pfam" id="PF00113"/>
    </source>
</evidence>
<evidence type="ECO:0000313" key="10">
    <source>
        <dbReference type="Proteomes" id="UP000019194"/>
    </source>
</evidence>
<keyword evidence="5" id="KW-0964">Secreted</keyword>
<evidence type="ECO:0000256" key="5">
    <source>
        <dbReference type="ARBA" id="ARBA00022525"/>
    </source>
</evidence>
<evidence type="ECO:0000313" key="9">
    <source>
        <dbReference type="EMBL" id="CDL37768.1"/>
    </source>
</evidence>
<name>A0A7G2ILU2_CITFR</name>
<dbReference type="GO" id="GO:0006096">
    <property type="term" value="P:glycolytic process"/>
    <property type="evidence" value="ECO:0007669"/>
    <property type="project" value="UniProtKB-UniPathway"/>
</dbReference>
<dbReference type="InterPro" id="IPR020810">
    <property type="entry name" value="Enolase_C"/>
</dbReference>
<feature type="domain" description="Enolase C-terminal TIM barrel" evidence="8">
    <location>
        <begin position="8"/>
        <end position="45"/>
    </location>
</feature>
<dbReference type="UniPathway" id="UPA00109">
    <property type="reaction ID" value="UER00187"/>
</dbReference>
<dbReference type="GO" id="GO:0004634">
    <property type="term" value="F:phosphopyruvate hydratase activity"/>
    <property type="evidence" value="ECO:0007669"/>
    <property type="project" value="UniProtKB-EC"/>
</dbReference>
<reference evidence="9 10" key="1">
    <citation type="submission" date="2013-10" db="EMBL/GenBank/DDBJ databases">
        <title>Antibiotic resistance diversity of beta-lactamase producers in the General Hospital Vienna.</title>
        <authorList>
            <person name="Barisic I."/>
            <person name="Mitteregger D."/>
            <person name="Hirschl A.M."/>
            <person name="Noehammer C."/>
            <person name="Wiesinger-Mayr H."/>
        </authorList>
    </citation>
    <scope>NUCLEOTIDE SEQUENCE [LARGE SCALE GENOMIC DNA]</scope>
    <source>
        <strain evidence="9 10">ISC11</strain>
    </source>
</reference>
<comment type="caution">
    <text evidence="9">The sequence shown here is derived from an EMBL/GenBank/DDBJ whole genome shotgun (WGS) entry which is preliminary data.</text>
</comment>
<evidence type="ECO:0000256" key="6">
    <source>
        <dbReference type="ARBA" id="ARBA00023152"/>
    </source>
</evidence>
<dbReference type="Proteomes" id="UP000019194">
    <property type="component" value="Unassembled WGS sequence"/>
</dbReference>
<comment type="similarity">
    <text evidence="2">Belongs to the enolase family.</text>
</comment>
<dbReference type="EMBL" id="CBWP010000030">
    <property type="protein sequence ID" value="CDL37768.1"/>
    <property type="molecule type" value="Genomic_DNA"/>
</dbReference>
<keyword evidence="6" id="KW-0324">Glycolysis</keyword>
<dbReference type="EC" id="4.2.1.11" evidence="3"/>
<sequence>MVPLQARSKTGSMSRSDRVAKYNQLIRIEEALGEQAPYNGRKEIKGQA</sequence>
<dbReference type="AlphaFoldDB" id="A0A7G2ILU2"/>
<evidence type="ECO:0000256" key="7">
    <source>
        <dbReference type="ARBA" id="ARBA00023239"/>
    </source>
</evidence>
<organism evidence="9 10">
    <name type="scientific">Citrobacter freundii</name>
    <dbReference type="NCBI Taxonomy" id="546"/>
    <lineage>
        <taxon>Bacteria</taxon>
        <taxon>Pseudomonadati</taxon>
        <taxon>Pseudomonadota</taxon>
        <taxon>Gammaproteobacteria</taxon>
        <taxon>Enterobacterales</taxon>
        <taxon>Enterobacteriaceae</taxon>
        <taxon>Citrobacter</taxon>
        <taxon>Citrobacter freundii complex</taxon>
    </lineage>
</organism>
<accession>A0A7G2ILU2</accession>
<evidence type="ECO:0000256" key="4">
    <source>
        <dbReference type="ARBA" id="ARBA00017068"/>
    </source>
</evidence>
<evidence type="ECO:0000256" key="2">
    <source>
        <dbReference type="ARBA" id="ARBA00009604"/>
    </source>
</evidence>
<proteinExistence type="inferred from homology"/>
<evidence type="ECO:0000256" key="3">
    <source>
        <dbReference type="ARBA" id="ARBA00012058"/>
    </source>
</evidence>
<evidence type="ECO:0000256" key="1">
    <source>
        <dbReference type="ARBA" id="ARBA00005031"/>
    </source>
</evidence>
<protein>
    <recommendedName>
        <fullName evidence="4">Enolase</fullName>
        <ecNumber evidence="3">4.2.1.11</ecNumber>
    </recommendedName>
</protein>